<accession>A0A1B1C6I4</accession>
<dbReference type="AlphaFoldDB" id="A0A1B1C6I4"/>
<dbReference type="EMBL" id="CP016286">
    <property type="protein sequence ID" value="ANP85351.1"/>
    <property type="molecule type" value="Genomic_DNA"/>
</dbReference>
<evidence type="ECO:0000313" key="2">
    <source>
        <dbReference type="Proteomes" id="UP000092691"/>
    </source>
</evidence>
<reference evidence="1 2" key="1">
    <citation type="submission" date="2016-06" db="EMBL/GenBank/DDBJ databases">
        <title>Microsymbionts genomes from the relict species Vavilovia formosa.</title>
        <authorList>
            <person name="Chirak E."/>
            <person name="Kimeklis A."/>
            <person name="Andronov E."/>
        </authorList>
    </citation>
    <scope>NUCLEOTIDE SEQUENCE [LARGE SCALE GENOMIC DNA]</scope>
    <source>
        <strain evidence="1 2">Vaf10</strain>
    </source>
</reference>
<gene>
    <name evidence="1" type="ORF">BA011_06145</name>
</gene>
<protein>
    <submittedName>
        <fullName evidence="1">Uncharacterized protein</fullName>
    </submittedName>
</protein>
<dbReference type="Proteomes" id="UP000092691">
    <property type="component" value="Chromosome"/>
</dbReference>
<sequence>MERHGDFLRADETIQPVTGSELDFDVFRSFWQGIVSGSTAISCVAEDETITARAFPQILPWNLLERSQ</sequence>
<organism evidence="1 2">
    <name type="scientific">Rhizobium leguminosarum</name>
    <dbReference type="NCBI Taxonomy" id="384"/>
    <lineage>
        <taxon>Bacteria</taxon>
        <taxon>Pseudomonadati</taxon>
        <taxon>Pseudomonadota</taxon>
        <taxon>Alphaproteobacteria</taxon>
        <taxon>Hyphomicrobiales</taxon>
        <taxon>Rhizobiaceae</taxon>
        <taxon>Rhizobium/Agrobacterium group</taxon>
        <taxon>Rhizobium</taxon>
    </lineage>
</organism>
<proteinExistence type="predicted"/>
<evidence type="ECO:0000313" key="1">
    <source>
        <dbReference type="EMBL" id="ANP85351.1"/>
    </source>
</evidence>
<name>A0A1B1C6I4_RHILE</name>